<evidence type="ECO:0000256" key="4">
    <source>
        <dbReference type="SAM" id="Phobius"/>
    </source>
</evidence>
<dbReference type="Pfam" id="PF13180">
    <property type="entry name" value="PDZ_2"/>
    <property type="match status" value="1"/>
</dbReference>
<dbReference type="InterPro" id="IPR036034">
    <property type="entry name" value="PDZ_sf"/>
</dbReference>
<dbReference type="SMART" id="SM00228">
    <property type="entry name" value="PDZ"/>
    <property type="match status" value="1"/>
</dbReference>
<name>A0A517ZNK5_9PLAN</name>
<keyword evidence="7" id="KW-1185">Reference proteome</keyword>
<evidence type="ECO:0000313" key="6">
    <source>
        <dbReference type="EMBL" id="QDU44064.1"/>
    </source>
</evidence>
<dbReference type="Proteomes" id="UP000319383">
    <property type="component" value="Chromosome"/>
</dbReference>
<dbReference type="RefSeq" id="WP_145376384.1">
    <property type="nucleotide sequence ID" value="NZ_CAXBED010000118.1"/>
</dbReference>
<feature type="transmembrane region" description="Helical" evidence="4">
    <location>
        <begin position="21"/>
        <end position="38"/>
    </location>
</feature>
<dbReference type="AlphaFoldDB" id="A0A517ZNK5"/>
<keyword evidence="4" id="KW-0812">Transmembrane</keyword>
<dbReference type="InterPro" id="IPR001940">
    <property type="entry name" value="Peptidase_S1C"/>
</dbReference>
<dbReference type="Pfam" id="PF13365">
    <property type="entry name" value="Trypsin_2"/>
    <property type="match status" value="1"/>
</dbReference>
<dbReference type="Gene3D" id="2.30.42.10">
    <property type="match status" value="1"/>
</dbReference>
<evidence type="ECO:0000256" key="1">
    <source>
        <dbReference type="ARBA" id="ARBA00010541"/>
    </source>
</evidence>
<dbReference type="InterPro" id="IPR051201">
    <property type="entry name" value="Chloro_Bact_Ser_Proteases"/>
</dbReference>
<keyword evidence="3 6" id="KW-0378">Hydrolase</keyword>
<dbReference type="SUPFAM" id="SSF50494">
    <property type="entry name" value="Trypsin-like serine proteases"/>
    <property type="match status" value="1"/>
</dbReference>
<dbReference type="GO" id="GO:0006508">
    <property type="term" value="P:proteolysis"/>
    <property type="evidence" value="ECO:0007669"/>
    <property type="project" value="UniProtKB-KW"/>
</dbReference>
<dbReference type="Gene3D" id="2.40.10.10">
    <property type="entry name" value="Trypsin-like serine proteases"/>
    <property type="match status" value="2"/>
</dbReference>
<keyword evidence="2 6" id="KW-0645">Protease</keyword>
<dbReference type="KEGG" id="sdyn:Mal52_25420"/>
<evidence type="ECO:0000259" key="5">
    <source>
        <dbReference type="SMART" id="SM00228"/>
    </source>
</evidence>
<comment type="similarity">
    <text evidence="1">Belongs to the peptidase S1C family.</text>
</comment>
<proteinExistence type="inferred from homology"/>
<dbReference type="GO" id="GO:0004252">
    <property type="term" value="F:serine-type endopeptidase activity"/>
    <property type="evidence" value="ECO:0007669"/>
    <property type="project" value="InterPro"/>
</dbReference>
<dbReference type="SUPFAM" id="SSF50156">
    <property type="entry name" value="PDZ domain-like"/>
    <property type="match status" value="1"/>
</dbReference>
<organism evidence="6 7">
    <name type="scientific">Symmachiella dynata</name>
    <dbReference type="NCBI Taxonomy" id="2527995"/>
    <lineage>
        <taxon>Bacteria</taxon>
        <taxon>Pseudomonadati</taxon>
        <taxon>Planctomycetota</taxon>
        <taxon>Planctomycetia</taxon>
        <taxon>Planctomycetales</taxon>
        <taxon>Planctomycetaceae</taxon>
        <taxon>Symmachiella</taxon>
    </lineage>
</organism>
<reference evidence="6 7" key="1">
    <citation type="submission" date="2019-02" db="EMBL/GenBank/DDBJ databases">
        <title>Deep-cultivation of Planctomycetes and their phenomic and genomic characterization uncovers novel biology.</title>
        <authorList>
            <person name="Wiegand S."/>
            <person name="Jogler M."/>
            <person name="Boedeker C."/>
            <person name="Pinto D."/>
            <person name="Vollmers J."/>
            <person name="Rivas-Marin E."/>
            <person name="Kohn T."/>
            <person name="Peeters S.H."/>
            <person name="Heuer A."/>
            <person name="Rast P."/>
            <person name="Oberbeckmann S."/>
            <person name="Bunk B."/>
            <person name="Jeske O."/>
            <person name="Meyerdierks A."/>
            <person name="Storesund J.E."/>
            <person name="Kallscheuer N."/>
            <person name="Luecker S."/>
            <person name="Lage O.M."/>
            <person name="Pohl T."/>
            <person name="Merkel B.J."/>
            <person name="Hornburger P."/>
            <person name="Mueller R.-W."/>
            <person name="Bruemmer F."/>
            <person name="Labrenz M."/>
            <person name="Spormann A.M."/>
            <person name="Op den Camp H."/>
            <person name="Overmann J."/>
            <person name="Amann R."/>
            <person name="Jetten M.S.M."/>
            <person name="Mascher T."/>
            <person name="Medema M.H."/>
            <person name="Devos D.P."/>
            <person name="Kaster A.-K."/>
            <person name="Ovreas L."/>
            <person name="Rohde M."/>
            <person name="Galperin M.Y."/>
            <person name="Jogler C."/>
        </authorList>
    </citation>
    <scope>NUCLEOTIDE SEQUENCE [LARGE SCALE GENOMIC DNA]</scope>
    <source>
        <strain evidence="6 7">Mal52</strain>
    </source>
</reference>
<keyword evidence="4" id="KW-1133">Transmembrane helix</keyword>
<evidence type="ECO:0000313" key="7">
    <source>
        <dbReference type="Proteomes" id="UP000319383"/>
    </source>
</evidence>
<evidence type="ECO:0000256" key="2">
    <source>
        <dbReference type="ARBA" id="ARBA00022670"/>
    </source>
</evidence>
<accession>A0A517ZNK5</accession>
<keyword evidence="4" id="KW-0472">Membrane</keyword>
<gene>
    <name evidence="6" type="primary">mucD_1</name>
    <name evidence="6" type="ORF">Mal52_25420</name>
</gene>
<dbReference type="PANTHER" id="PTHR43343">
    <property type="entry name" value="PEPTIDASE S12"/>
    <property type="match status" value="1"/>
</dbReference>
<protein>
    <submittedName>
        <fullName evidence="6">Putative periplasmic serine endoprotease DegP-like</fullName>
        <ecNumber evidence="6">3.4.21.107</ecNumber>
    </submittedName>
</protein>
<evidence type="ECO:0000256" key="3">
    <source>
        <dbReference type="ARBA" id="ARBA00022801"/>
    </source>
</evidence>
<dbReference type="EMBL" id="CP036276">
    <property type="protein sequence ID" value="QDU44064.1"/>
    <property type="molecule type" value="Genomic_DNA"/>
</dbReference>
<dbReference type="PANTHER" id="PTHR43343:SF3">
    <property type="entry name" value="PROTEASE DO-LIKE 8, CHLOROPLASTIC"/>
    <property type="match status" value="1"/>
</dbReference>
<dbReference type="PRINTS" id="PR00834">
    <property type="entry name" value="PROTEASES2C"/>
</dbReference>
<dbReference type="InterPro" id="IPR009003">
    <property type="entry name" value="Peptidase_S1_PA"/>
</dbReference>
<dbReference type="EC" id="3.4.21.107" evidence="6"/>
<dbReference type="InterPro" id="IPR001478">
    <property type="entry name" value="PDZ"/>
</dbReference>
<feature type="domain" description="PDZ" evidence="5">
    <location>
        <begin position="281"/>
        <end position="370"/>
    </location>
</feature>
<dbReference type="InterPro" id="IPR043504">
    <property type="entry name" value="Peptidase_S1_PA_chymotrypsin"/>
</dbReference>
<sequence>MFSKDERPPRRAPIQADGVSWPFLILVVLTLFAIWRFSGSGPSSILNPNASARAVTPRGDLAADEKTTIEIFQKVAPSVVHITAVDQVTNPLVADPVEVPSGMGSGLVWSDDGYIVTNYHVISQAEGVVVTLGDGTVLKAKLVGKAPDQDLAVLKVDAPASQLVPIPIGESSNLMVGQKVFAIGNPFGFDHSLSTGTISGLGRSIRTKTRRLITDVIQTDAAINRGSSGGPLLDSAGRLIGVTTAIYSPSGVSAGLGFSVPVDMVNRVVPELIQHGKIERPGLGIRPVSDQLTHRLGLEGILIKSDEDDSLKTRSGIRPTYWDAQANQLVVGDLIVAMDGEPLRGSLDLIDELSKRKVGDVVELTLWRDGKEINQEIELQAIP</sequence>